<sequence>MKYSFLN</sequence>
<evidence type="ECO:0000313" key="1">
    <source>
        <dbReference type="WBParaSite" id="nOo.2.0.1.t13685-RA"/>
    </source>
</evidence>
<name>A0A5K4T1V7_ONCOC</name>
<dbReference type="WBParaSite" id="nOo.2.0.1.t13685-RA">
    <property type="protein sequence ID" value="nOo.2.0.1.t13685-RA"/>
    <property type="gene ID" value="nOo.2.0.1.g13685"/>
</dbReference>
<organism evidence="1">
    <name type="scientific">Onchocerca ochengi</name>
    <name type="common">Filarial nematode worm</name>
    <dbReference type="NCBI Taxonomy" id="42157"/>
    <lineage>
        <taxon>Eukaryota</taxon>
        <taxon>Metazoa</taxon>
        <taxon>Ecdysozoa</taxon>
        <taxon>Nematoda</taxon>
        <taxon>Chromadorea</taxon>
        <taxon>Rhabditida</taxon>
        <taxon>Spirurina</taxon>
        <taxon>Spiruromorpha</taxon>
        <taxon>Filarioidea</taxon>
        <taxon>Onchocercidae</taxon>
        <taxon>Onchocerca</taxon>
    </lineage>
</organism>
<protein>
    <submittedName>
        <fullName evidence="1">Uncharacterized protein</fullName>
    </submittedName>
</protein>
<reference evidence="1" key="1">
    <citation type="submission" date="2019-11" db="UniProtKB">
        <authorList>
            <consortium name="WormBaseParasite"/>
        </authorList>
    </citation>
    <scope>IDENTIFICATION</scope>
</reference>
<accession>A0A5K4T1V7</accession>
<proteinExistence type="predicted"/>